<organism evidence="1 2">
    <name type="scientific">Mesorhabditis belari</name>
    <dbReference type="NCBI Taxonomy" id="2138241"/>
    <lineage>
        <taxon>Eukaryota</taxon>
        <taxon>Metazoa</taxon>
        <taxon>Ecdysozoa</taxon>
        <taxon>Nematoda</taxon>
        <taxon>Chromadorea</taxon>
        <taxon>Rhabditida</taxon>
        <taxon>Rhabditina</taxon>
        <taxon>Rhabditomorpha</taxon>
        <taxon>Rhabditoidea</taxon>
        <taxon>Rhabditidae</taxon>
        <taxon>Mesorhabditinae</taxon>
        <taxon>Mesorhabditis</taxon>
    </lineage>
</organism>
<reference evidence="2" key="1">
    <citation type="submission" date="2024-02" db="UniProtKB">
        <authorList>
            <consortium name="WormBaseParasite"/>
        </authorList>
    </citation>
    <scope>IDENTIFICATION</scope>
</reference>
<dbReference type="WBParaSite" id="MBELARI_LOCUS11442">
    <property type="protein sequence ID" value="MBELARI_LOCUS11442"/>
    <property type="gene ID" value="MBELARI_LOCUS11442"/>
</dbReference>
<evidence type="ECO:0000313" key="1">
    <source>
        <dbReference type="Proteomes" id="UP000887575"/>
    </source>
</evidence>
<dbReference type="Proteomes" id="UP000887575">
    <property type="component" value="Unassembled WGS sequence"/>
</dbReference>
<sequence length="218" mass="24772">MLRRLGAHQTAIYRCESPSQSLTSLASECTLPISMTPVSEIDPDFHPDNFTPTPIPPASLPEERIVDRKELTTNLTNVANKLSAIVSLMSDFSMDASKLRESAEDLLEELTTQICPSLIALDLQMIASEALLKYNLDRANIQENRINWLLILNRYQKEMRRILAELSGPVYREFESSLELRFRGVIGRRPSIETMENLHGMRDGMKRALQLLVKETEL</sequence>
<dbReference type="AlphaFoldDB" id="A0AAF3EBW2"/>
<protein>
    <submittedName>
        <fullName evidence="2">Uncharacterized protein</fullName>
    </submittedName>
</protein>
<keyword evidence="1" id="KW-1185">Reference proteome</keyword>
<name>A0AAF3EBW2_9BILA</name>
<proteinExistence type="predicted"/>
<evidence type="ECO:0000313" key="2">
    <source>
        <dbReference type="WBParaSite" id="MBELARI_LOCUS11442"/>
    </source>
</evidence>
<accession>A0AAF3EBW2</accession>